<feature type="transmembrane region" description="Helical" evidence="1">
    <location>
        <begin position="7"/>
        <end position="29"/>
    </location>
</feature>
<reference evidence="2 3" key="1">
    <citation type="journal article" date="2015" name="Nature">
        <title>rRNA introns, odd ribosomes, and small enigmatic genomes across a large radiation of phyla.</title>
        <authorList>
            <person name="Brown C.T."/>
            <person name="Hug L.A."/>
            <person name="Thomas B.C."/>
            <person name="Sharon I."/>
            <person name="Castelle C.J."/>
            <person name="Singh A."/>
            <person name="Wilkins M.J."/>
            <person name="Williams K.H."/>
            <person name="Banfield J.F."/>
        </authorList>
    </citation>
    <scope>NUCLEOTIDE SEQUENCE [LARGE SCALE GENOMIC DNA]</scope>
</reference>
<dbReference type="Proteomes" id="UP000034961">
    <property type="component" value="Unassembled WGS sequence"/>
</dbReference>
<feature type="transmembrane region" description="Helical" evidence="1">
    <location>
        <begin position="81"/>
        <end position="99"/>
    </location>
</feature>
<keyword evidence="1" id="KW-1133">Transmembrane helix</keyword>
<evidence type="ECO:0000313" key="3">
    <source>
        <dbReference type="Proteomes" id="UP000034961"/>
    </source>
</evidence>
<gene>
    <name evidence="2" type="ORF">UU41_C0009G0024</name>
</gene>
<protein>
    <submittedName>
        <fullName evidence="2">Uncharacterized protein</fullName>
    </submittedName>
</protein>
<evidence type="ECO:0000256" key="1">
    <source>
        <dbReference type="SAM" id="Phobius"/>
    </source>
</evidence>
<sequence>MPNLLWLIINIFYFPAYFFFGFINVLFQASGIGKHEIVACQTASILYIPIWFIILTLIYYGLHKTRKVEKQLQFISKHRHVFLVLYSFVVLWMYSVPVGCEDIWEIVPGGLFIHRGMPVQFSGASYEGIMVQYPFVNLFYAEIPSHRVIWYIPNMLTNFAIILVSTYLTYFILKHLPIHIHRHIRRKSKK</sequence>
<accession>A0A0G0V067</accession>
<dbReference type="EMBL" id="LCAN01000009">
    <property type="protein sequence ID" value="KKR94278.1"/>
    <property type="molecule type" value="Genomic_DNA"/>
</dbReference>
<keyword evidence="1" id="KW-0812">Transmembrane</keyword>
<feature type="transmembrane region" description="Helical" evidence="1">
    <location>
        <begin position="148"/>
        <end position="173"/>
    </location>
</feature>
<name>A0A0G0V067_9BACT</name>
<evidence type="ECO:0000313" key="2">
    <source>
        <dbReference type="EMBL" id="KKR94278.1"/>
    </source>
</evidence>
<keyword evidence="1" id="KW-0472">Membrane</keyword>
<dbReference type="AlphaFoldDB" id="A0A0G0V067"/>
<organism evidence="2 3">
    <name type="scientific">Candidatus Roizmanbacteria bacterium GW2011_GWA1_41_13</name>
    <dbReference type="NCBI Taxonomy" id="1618474"/>
    <lineage>
        <taxon>Bacteria</taxon>
        <taxon>Candidatus Roizmaniibacteriota</taxon>
    </lineage>
</organism>
<proteinExistence type="predicted"/>
<comment type="caution">
    <text evidence="2">The sequence shown here is derived from an EMBL/GenBank/DDBJ whole genome shotgun (WGS) entry which is preliminary data.</text>
</comment>
<feature type="transmembrane region" description="Helical" evidence="1">
    <location>
        <begin position="41"/>
        <end position="60"/>
    </location>
</feature>